<evidence type="ECO:0000313" key="2">
    <source>
        <dbReference type="Proteomes" id="UP000076580"/>
    </source>
</evidence>
<protein>
    <submittedName>
        <fullName evidence="1">N-acetyltransferase B complex, non-catalytic subunit</fullName>
    </submittedName>
</protein>
<comment type="caution">
    <text evidence="1">The sequence shown here is derived from an EMBL/GenBank/DDBJ whole genome shotgun (WGS) entry which is preliminary data.</text>
</comment>
<dbReference type="EMBL" id="LAYC01000003">
    <property type="protein sequence ID" value="KYK56101.1"/>
    <property type="molecule type" value="Genomic_DNA"/>
</dbReference>
<sequence>MGRQRPRLRNGTDLQLQSAFQDGNWPVVIRLAEKRARTFNDQYFEIVKTCAESQLDDPVAKFAAASAVRQFVKDGTVVKDVDAIDLLEWATLGLIDEDEFPASLGPLRVRCVKSSPKDKIAVTRCLESCLLHWDLVSAQQIAAIIDRSFPNERSFLFWNIVITHLLAMSPQSPTEKKKLYGTLAQKQIERAAQLAEQARAVAADDGPPPPPGRAVHTEEEILLLYHVVETHGTTADVDKLLASPIFSPMSQFRLGRKELLVRVLAMHRAKGDWHAIFRLCNDCLSDADENDEPTLLASDWLVWRHFLAAATHLKSVEADTQDVVEKLLLRLGRSKNLRPLHRRNLMLAKVSLAFHLGPGEADLTDGHPSSVRMRELINYIDDQKTSSSCFGDVKGFVEKLDASAIRHLGYVHVPRLADTFGDALGAARLRLLSLKLQYLASTCHSSFETVPGERPRSRCTVCNTQFDAALCASCLSRVAHDALTLYKSMSKEFVGTPKVDEEIASGLAMVVAFCHIRLAFNIGRHGYAPPSPPSTQHLIRALFMLEHHLHLSPKHSQISLVLVQLHLFLGSAHRSREIWDELAVKRTIVDSLAPIFYDRLSTISPTVISPLDDWGWHLTDTVKSHYSVSLKLRMPRRLIDAFEAGSYASIIDMPTYMEDLRWSCTRAMSLVEESRAGRLVGQPDGELLQDARFLDMAGGRELKAVIDYGSFASWDYGCDSPTHARLQIGPAPSNTRLQLSLLSEAFHDILDSKPATANKSSGSATGADDAFVLEMMARLGHSFPKLLSDVSSVCTTAEVLYFEVVSLLCTLLPLGSGIPRTSALPAVFGQLIDSVRTGLESLQAAAAMNRGDSVEASVLTLGSMHDIAMLRDAAFAIVLATRWTLDLNEREKERDRSGGSNLHKEVVSQLKSLQTAAKTALTGGKGAVDGLKNGVVSSAGFASALKTWTFEDDGDLTDLIEEGTVVELVRSWRLNITGWQQVAWE</sequence>
<dbReference type="STRING" id="98403.A0A151GGE3"/>
<keyword evidence="2" id="KW-1185">Reference proteome</keyword>
<reference evidence="1 2" key="1">
    <citation type="journal article" date="2016" name="Sci. Rep.">
        <title>Insights into Adaptations to a Near-Obligate Nematode Endoparasitic Lifestyle from the Finished Genome of Drechmeria coniospora.</title>
        <authorList>
            <person name="Zhang L."/>
            <person name="Zhou Z."/>
            <person name="Guo Q."/>
            <person name="Fokkens L."/>
            <person name="Miskei M."/>
            <person name="Pocsi I."/>
            <person name="Zhang W."/>
            <person name="Chen M."/>
            <person name="Wang L."/>
            <person name="Sun Y."/>
            <person name="Donzelli B.G."/>
            <person name="Gibson D.M."/>
            <person name="Nelson D.R."/>
            <person name="Luo J.G."/>
            <person name="Rep M."/>
            <person name="Liu H."/>
            <person name="Yang S."/>
            <person name="Wang J."/>
            <person name="Krasnoff S.B."/>
            <person name="Xu Y."/>
            <person name="Molnar I."/>
            <person name="Lin M."/>
        </authorList>
    </citation>
    <scope>NUCLEOTIDE SEQUENCE [LARGE SCALE GENOMIC DNA]</scope>
    <source>
        <strain evidence="1 2">ARSEF 6962</strain>
    </source>
</reference>
<dbReference type="RefSeq" id="XP_040655453.1">
    <property type="nucleotide sequence ID" value="XM_040805349.1"/>
</dbReference>
<proteinExistence type="predicted"/>
<dbReference type="InterPro" id="IPR019183">
    <property type="entry name" value="NAA25_NatB_aux_su"/>
</dbReference>
<dbReference type="Proteomes" id="UP000076580">
    <property type="component" value="Chromosome 03"/>
</dbReference>
<dbReference type="GO" id="GO:0016740">
    <property type="term" value="F:transferase activity"/>
    <property type="evidence" value="ECO:0007669"/>
    <property type="project" value="UniProtKB-KW"/>
</dbReference>
<keyword evidence="1" id="KW-0808">Transferase</keyword>
<dbReference type="InParanoid" id="A0A151GGE3"/>
<gene>
    <name evidence="1" type="ORF">DCS_08067</name>
</gene>
<dbReference type="GeneID" id="63720710"/>
<organism evidence="1 2">
    <name type="scientific">Drechmeria coniospora</name>
    <name type="common">Nematophagous fungus</name>
    <name type="synonym">Meria coniospora</name>
    <dbReference type="NCBI Taxonomy" id="98403"/>
    <lineage>
        <taxon>Eukaryota</taxon>
        <taxon>Fungi</taxon>
        <taxon>Dikarya</taxon>
        <taxon>Ascomycota</taxon>
        <taxon>Pezizomycotina</taxon>
        <taxon>Sordariomycetes</taxon>
        <taxon>Hypocreomycetidae</taxon>
        <taxon>Hypocreales</taxon>
        <taxon>Ophiocordycipitaceae</taxon>
        <taxon>Drechmeria</taxon>
    </lineage>
</organism>
<evidence type="ECO:0000313" key="1">
    <source>
        <dbReference type="EMBL" id="KYK56101.1"/>
    </source>
</evidence>
<name>A0A151GGE3_DRECN</name>
<accession>A0A151GGE3</accession>
<dbReference type="Pfam" id="PF09797">
    <property type="entry name" value="NatB_MDM20"/>
    <property type="match status" value="1"/>
</dbReference>
<dbReference type="AlphaFoldDB" id="A0A151GGE3"/>